<organism evidence="3 4">
    <name type="scientific">Sorangium cellulosum</name>
    <name type="common">Polyangium cellulosum</name>
    <dbReference type="NCBI Taxonomy" id="56"/>
    <lineage>
        <taxon>Bacteria</taxon>
        <taxon>Pseudomonadati</taxon>
        <taxon>Myxococcota</taxon>
        <taxon>Polyangia</taxon>
        <taxon>Polyangiales</taxon>
        <taxon>Polyangiaceae</taxon>
        <taxon>Sorangium</taxon>
    </lineage>
</organism>
<feature type="compositionally biased region" description="Basic and acidic residues" evidence="1">
    <location>
        <begin position="173"/>
        <end position="182"/>
    </location>
</feature>
<dbReference type="Pfam" id="PF00656">
    <property type="entry name" value="Peptidase_C14"/>
    <property type="match status" value="1"/>
</dbReference>
<feature type="region of interest" description="Disordered" evidence="1">
    <location>
        <begin position="145"/>
        <end position="184"/>
    </location>
</feature>
<dbReference type="EMBL" id="JEMC01002433">
    <property type="protein sequence ID" value="KYF87663.1"/>
    <property type="molecule type" value="Genomic_DNA"/>
</dbReference>
<dbReference type="InterPro" id="IPR029030">
    <property type="entry name" value="Caspase-like_dom_sf"/>
</dbReference>
<sequence length="275" mass="29554">MKKRAVLVGINDYAGNPLAGPVNDVALMGEFLRDRCGFSVDTEIVSAVQMAGTKSDILERLQWLVRGAEPQDQLLFHFSGHGDQLDTSEDAGELDRLDEVLCALGFDRTNATAIRDDELTALFSTLPRGAQVVWTCDSCHAGGMPPASARGGQPAAGNRTARGWSAGAAPEPRSARGDDRRRAERRMRRAMSELPVVFIGACTEGQRAYEGPLGGRVHGALTYHLVRELEQPGGLTASLARIVDSATRAMNRAGYAQDAVLVAPRGREEAPLFGR</sequence>
<gene>
    <name evidence="3" type="ORF">BE18_02325</name>
</gene>
<protein>
    <recommendedName>
        <fullName evidence="2">Peptidase C14 caspase domain-containing protein</fullName>
    </recommendedName>
</protein>
<dbReference type="PANTHER" id="PTHR48104">
    <property type="entry name" value="METACASPASE-4"/>
    <property type="match status" value="1"/>
</dbReference>
<proteinExistence type="predicted"/>
<evidence type="ECO:0000259" key="2">
    <source>
        <dbReference type="Pfam" id="PF00656"/>
    </source>
</evidence>
<accession>A0A150T7Z7</accession>
<dbReference type="GO" id="GO:0006508">
    <property type="term" value="P:proteolysis"/>
    <property type="evidence" value="ECO:0007669"/>
    <property type="project" value="InterPro"/>
</dbReference>
<dbReference type="SUPFAM" id="SSF52129">
    <property type="entry name" value="Caspase-like"/>
    <property type="match status" value="1"/>
</dbReference>
<evidence type="ECO:0000313" key="4">
    <source>
        <dbReference type="Proteomes" id="UP000075515"/>
    </source>
</evidence>
<comment type="caution">
    <text evidence="3">The sequence shown here is derived from an EMBL/GenBank/DDBJ whole genome shotgun (WGS) entry which is preliminary data.</text>
</comment>
<reference evidence="3 4" key="1">
    <citation type="submission" date="2014-02" db="EMBL/GenBank/DDBJ databases">
        <title>The small core and large imbalanced accessory genome model reveals a collaborative survival strategy of Sorangium cellulosum strains in nature.</title>
        <authorList>
            <person name="Han K."/>
            <person name="Peng R."/>
            <person name="Blom J."/>
            <person name="Li Y.-Z."/>
        </authorList>
    </citation>
    <scope>NUCLEOTIDE SEQUENCE [LARGE SCALE GENOMIC DNA]</scope>
    <source>
        <strain evidence="3 4">So0149</strain>
    </source>
</reference>
<evidence type="ECO:0000256" key="1">
    <source>
        <dbReference type="SAM" id="MobiDB-lite"/>
    </source>
</evidence>
<dbReference type="GO" id="GO:0005737">
    <property type="term" value="C:cytoplasm"/>
    <property type="evidence" value="ECO:0007669"/>
    <property type="project" value="TreeGrafter"/>
</dbReference>
<dbReference type="AlphaFoldDB" id="A0A150T7Z7"/>
<name>A0A150T7Z7_SORCE</name>
<dbReference type="GO" id="GO:0004197">
    <property type="term" value="F:cysteine-type endopeptidase activity"/>
    <property type="evidence" value="ECO:0007669"/>
    <property type="project" value="InterPro"/>
</dbReference>
<dbReference type="Gene3D" id="3.40.50.1460">
    <property type="match status" value="1"/>
</dbReference>
<evidence type="ECO:0000313" key="3">
    <source>
        <dbReference type="EMBL" id="KYF87663.1"/>
    </source>
</evidence>
<dbReference type="InterPro" id="IPR050452">
    <property type="entry name" value="Metacaspase"/>
</dbReference>
<feature type="domain" description="Peptidase C14 caspase" evidence="2">
    <location>
        <begin position="2"/>
        <end position="257"/>
    </location>
</feature>
<dbReference type="Proteomes" id="UP000075515">
    <property type="component" value="Unassembled WGS sequence"/>
</dbReference>
<dbReference type="InterPro" id="IPR011600">
    <property type="entry name" value="Pept_C14_caspase"/>
</dbReference>
<dbReference type="PANTHER" id="PTHR48104:SF30">
    <property type="entry name" value="METACASPASE-1"/>
    <property type="match status" value="1"/>
</dbReference>